<accession>A0A9P7MK19</accession>
<feature type="compositionally biased region" description="Low complexity" evidence="1">
    <location>
        <begin position="72"/>
        <end position="85"/>
    </location>
</feature>
<dbReference type="OrthoDB" id="4961440at2759"/>
<feature type="chain" id="PRO_5040223614" evidence="2">
    <location>
        <begin position="16"/>
        <end position="216"/>
    </location>
</feature>
<reference evidence="3 4" key="1">
    <citation type="journal article" date="2020" name="bioRxiv">
        <title>Whole genome comparisons of ergot fungi reveals the divergence and evolution of species within the genus Claviceps are the result of varying mechanisms driving genome evolution and host range expansion.</title>
        <authorList>
            <person name="Wyka S.A."/>
            <person name="Mondo S.J."/>
            <person name="Liu M."/>
            <person name="Dettman J."/>
            <person name="Nalam V."/>
            <person name="Broders K.D."/>
        </authorList>
    </citation>
    <scope>NUCLEOTIDE SEQUENCE [LARGE SCALE GENOMIC DNA]</scope>
    <source>
        <strain evidence="3 4">CCC 1485</strain>
    </source>
</reference>
<gene>
    <name evidence="3" type="ORF">E4U60_000616</name>
</gene>
<evidence type="ECO:0000256" key="1">
    <source>
        <dbReference type="SAM" id="MobiDB-lite"/>
    </source>
</evidence>
<proteinExistence type="predicted"/>
<evidence type="ECO:0000313" key="4">
    <source>
        <dbReference type="Proteomes" id="UP000706124"/>
    </source>
</evidence>
<dbReference type="AlphaFoldDB" id="A0A9P7MK19"/>
<protein>
    <submittedName>
        <fullName evidence="3">Uncharacterized protein</fullName>
    </submittedName>
</protein>
<comment type="caution">
    <text evidence="3">The sequence shown here is derived from an EMBL/GenBank/DDBJ whole genome shotgun (WGS) entry which is preliminary data.</text>
</comment>
<name>A0A9P7MK19_9HYPO</name>
<feature type="signal peptide" evidence="2">
    <location>
        <begin position="1"/>
        <end position="15"/>
    </location>
</feature>
<evidence type="ECO:0000313" key="3">
    <source>
        <dbReference type="EMBL" id="KAG5948834.1"/>
    </source>
</evidence>
<keyword evidence="4" id="KW-1185">Reference proteome</keyword>
<feature type="region of interest" description="Disordered" evidence="1">
    <location>
        <begin position="64"/>
        <end position="85"/>
    </location>
</feature>
<evidence type="ECO:0000256" key="2">
    <source>
        <dbReference type="SAM" id="SignalP"/>
    </source>
</evidence>
<keyword evidence="2" id="KW-0732">Signal</keyword>
<organism evidence="3 4">
    <name type="scientific">Claviceps pazoutovae</name>
    <dbReference type="NCBI Taxonomy" id="1649127"/>
    <lineage>
        <taxon>Eukaryota</taxon>
        <taxon>Fungi</taxon>
        <taxon>Dikarya</taxon>
        <taxon>Ascomycota</taxon>
        <taxon>Pezizomycotina</taxon>
        <taxon>Sordariomycetes</taxon>
        <taxon>Hypocreomycetidae</taxon>
        <taxon>Hypocreales</taxon>
        <taxon>Clavicipitaceae</taxon>
        <taxon>Claviceps</taxon>
    </lineage>
</organism>
<dbReference type="EMBL" id="SRPO01000012">
    <property type="protein sequence ID" value="KAG5948834.1"/>
    <property type="molecule type" value="Genomic_DNA"/>
</dbReference>
<sequence>MRFTLLLGICAAVSALPLDGSDKSLLSDSTSSGPKLPLYRLRDWMENEVGDIEEILNRSPLPEADKDARPLSAAPSPQVASSSPSYFSRSTDASLWHSMRNKSNADTWASIVLKTQNTIFKLGYRIRGLSHLDILLSRNRNGPCQLNVLRPDRVRCWVWKLPCNGQFAGWHDGAVDSADRELEINHVIDGSFITMPVLANKLPSDSRLGTFIPIAS</sequence>
<dbReference type="Proteomes" id="UP000706124">
    <property type="component" value="Unassembled WGS sequence"/>
</dbReference>